<name>A0A126V2Z3_9RHOB</name>
<dbReference type="KEGG" id="hat:RC74_13005"/>
<keyword evidence="1" id="KW-0732">Signal</keyword>
<feature type="signal peptide" evidence="1">
    <location>
        <begin position="1"/>
        <end position="21"/>
    </location>
</feature>
<dbReference type="Proteomes" id="UP000070371">
    <property type="component" value="Chromosome"/>
</dbReference>
<keyword evidence="3" id="KW-1185">Reference proteome</keyword>
<organism evidence="2 3">
    <name type="scientific">Falsihalocynthiibacter arcticus</name>
    <dbReference type="NCBI Taxonomy" id="1579316"/>
    <lineage>
        <taxon>Bacteria</taxon>
        <taxon>Pseudomonadati</taxon>
        <taxon>Pseudomonadota</taxon>
        <taxon>Alphaproteobacteria</taxon>
        <taxon>Rhodobacterales</taxon>
        <taxon>Roseobacteraceae</taxon>
        <taxon>Falsihalocynthiibacter</taxon>
    </lineage>
</organism>
<evidence type="ECO:0000313" key="2">
    <source>
        <dbReference type="EMBL" id="AML52069.1"/>
    </source>
</evidence>
<sequence>MIKHILLASVISLTTPQIAAAQDQPVKKTFAQQMEESVQQQLADEEAQRLALEAAKPTAESIAADCEAQGDLAVRGLIMSQDGLPVEEAKTAILASPEGIGALEPLGASYLIEMVYTYLAKSTPEAVKARIVEQCLIR</sequence>
<protein>
    <submittedName>
        <fullName evidence="2">Uncharacterized protein</fullName>
    </submittedName>
</protein>
<dbReference type="AlphaFoldDB" id="A0A126V2Z3"/>
<gene>
    <name evidence="2" type="ORF">RC74_13005</name>
</gene>
<dbReference type="RefSeq" id="WP_039003864.1">
    <property type="nucleotide sequence ID" value="NZ_CP014327.1"/>
</dbReference>
<accession>A0A126V2Z3</accession>
<feature type="chain" id="PRO_5007443525" evidence="1">
    <location>
        <begin position="22"/>
        <end position="138"/>
    </location>
</feature>
<reference evidence="2 3" key="1">
    <citation type="submission" date="2016-02" db="EMBL/GenBank/DDBJ databases">
        <title>Complete genome sequence of Halocynthiibacter arcticus PAMC 20958t from arctic marine sediment.</title>
        <authorList>
            <person name="Lee Y.M."/>
            <person name="Baek K."/>
            <person name="Lee H.K."/>
            <person name="Shin S.C."/>
        </authorList>
    </citation>
    <scope>NUCLEOTIDE SEQUENCE [LARGE SCALE GENOMIC DNA]</scope>
    <source>
        <strain evidence="2">PAMC 20958</strain>
    </source>
</reference>
<proteinExistence type="predicted"/>
<evidence type="ECO:0000313" key="3">
    <source>
        <dbReference type="Proteomes" id="UP000070371"/>
    </source>
</evidence>
<evidence type="ECO:0000256" key="1">
    <source>
        <dbReference type="SAM" id="SignalP"/>
    </source>
</evidence>
<dbReference type="EMBL" id="CP014327">
    <property type="protein sequence ID" value="AML52069.1"/>
    <property type="molecule type" value="Genomic_DNA"/>
</dbReference>